<dbReference type="InterPro" id="IPR029058">
    <property type="entry name" value="AB_hydrolase_fold"/>
</dbReference>
<reference evidence="4 5" key="1">
    <citation type="submission" date="2019-03" db="EMBL/GenBank/DDBJ databases">
        <title>Comparative genomic analyses of the sweetpotato soil rot pathogen, Streptomyces ipomoeae.</title>
        <authorList>
            <person name="Ruschel Soares N."/>
            <person name="Badger J.H."/>
            <person name="Huguet-Tapia J.C."/>
            <person name="Clark C.A."/>
            <person name="Pettis G.S."/>
        </authorList>
    </citation>
    <scope>NUCLEOTIDE SEQUENCE [LARGE SCALE GENOMIC DNA]</scope>
    <source>
        <strain evidence="4 5">88-35</strain>
    </source>
</reference>
<feature type="domain" description="Thioesterase TesA-like" evidence="3">
    <location>
        <begin position="26"/>
        <end position="247"/>
    </location>
</feature>
<dbReference type="AlphaFoldDB" id="A0AAE8VV37"/>
<protein>
    <submittedName>
        <fullName evidence="4">Thioesterase</fullName>
    </submittedName>
</protein>
<evidence type="ECO:0000313" key="4">
    <source>
        <dbReference type="EMBL" id="TQE20601.1"/>
    </source>
</evidence>
<evidence type="ECO:0000256" key="2">
    <source>
        <dbReference type="ARBA" id="ARBA00022801"/>
    </source>
</evidence>
<evidence type="ECO:0000313" key="5">
    <source>
        <dbReference type="Proteomes" id="UP000318720"/>
    </source>
</evidence>
<comment type="caution">
    <text evidence="4">The sequence shown here is derived from an EMBL/GenBank/DDBJ whole genome shotgun (WGS) entry which is preliminary data.</text>
</comment>
<dbReference type="SMART" id="SM00824">
    <property type="entry name" value="PKS_TE"/>
    <property type="match status" value="1"/>
</dbReference>
<sequence>MSSVKPGRDAWIRRFHPAPEVRTHVLCLPHAGGSASYFYSLSAALSPSVEVCAVQYPGHGDRINESAVNSLEALADQIVDALDLLRGNRLVLFGHSMGAALAFEIARRLETQGDAPSALFVSSRRAPSRPRAERFHLLSDIELLKEVRRLNGTDFEVLADDNVLSLFLPAIRSDFTASETYSYKPGSALTCPIFTFFGDQDKDLTRDDLEAWRDQTAGDFELTSFPGGHFYIGDQVSAVAEAVLARIQPADR</sequence>
<dbReference type="SUPFAM" id="SSF53474">
    <property type="entry name" value="alpha/beta-Hydrolases"/>
    <property type="match status" value="1"/>
</dbReference>
<dbReference type="Proteomes" id="UP000318720">
    <property type="component" value="Unassembled WGS sequence"/>
</dbReference>
<proteinExistence type="inferred from homology"/>
<comment type="similarity">
    <text evidence="1">Belongs to the thioesterase family.</text>
</comment>
<dbReference type="InterPro" id="IPR012223">
    <property type="entry name" value="TEII"/>
</dbReference>
<dbReference type="PANTHER" id="PTHR11487:SF0">
    <property type="entry name" value="S-ACYL FATTY ACID SYNTHASE THIOESTERASE, MEDIUM CHAIN"/>
    <property type="match status" value="1"/>
</dbReference>
<name>A0AAE8VV37_9ACTN</name>
<organism evidence="4 5">
    <name type="scientific">Streptomyces ipomoeae</name>
    <dbReference type="NCBI Taxonomy" id="103232"/>
    <lineage>
        <taxon>Bacteria</taxon>
        <taxon>Bacillati</taxon>
        <taxon>Actinomycetota</taxon>
        <taxon>Actinomycetes</taxon>
        <taxon>Kitasatosporales</taxon>
        <taxon>Streptomycetaceae</taxon>
        <taxon>Streptomyces</taxon>
    </lineage>
</organism>
<evidence type="ECO:0000256" key="1">
    <source>
        <dbReference type="ARBA" id="ARBA00007169"/>
    </source>
</evidence>
<evidence type="ECO:0000259" key="3">
    <source>
        <dbReference type="SMART" id="SM00824"/>
    </source>
</evidence>
<gene>
    <name evidence="4" type="ORF">Sipo8835_38240</name>
</gene>
<dbReference type="RefSeq" id="WP_048821843.1">
    <property type="nucleotide sequence ID" value="NZ_JARAVB010000075.1"/>
</dbReference>
<dbReference type="PANTHER" id="PTHR11487">
    <property type="entry name" value="THIOESTERASE"/>
    <property type="match status" value="1"/>
</dbReference>
<dbReference type="EMBL" id="SPAZ01000303">
    <property type="protein sequence ID" value="TQE20601.1"/>
    <property type="molecule type" value="Genomic_DNA"/>
</dbReference>
<dbReference type="InterPro" id="IPR020802">
    <property type="entry name" value="TesA-like"/>
</dbReference>
<dbReference type="GO" id="GO:0008610">
    <property type="term" value="P:lipid biosynthetic process"/>
    <property type="evidence" value="ECO:0007669"/>
    <property type="project" value="TreeGrafter"/>
</dbReference>
<dbReference type="Gene3D" id="3.40.50.1820">
    <property type="entry name" value="alpha/beta hydrolase"/>
    <property type="match status" value="1"/>
</dbReference>
<dbReference type="InterPro" id="IPR001031">
    <property type="entry name" value="Thioesterase"/>
</dbReference>
<accession>A0AAE8VV37</accession>
<dbReference type="GO" id="GO:0016787">
    <property type="term" value="F:hydrolase activity"/>
    <property type="evidence" value="ECO:0007669"/>
    <property type="project" value="UniProtKB-KW"/>
</dbReference>
<dbReference type="Pfam" id="PF00975">
    <property type="entry name" value="Thioesterase"/>
    <property type="match status" value="1"/>
</dbReference>
<keyword evidence="2" id="KW-0378">Hydrolase</keyword>